<dbReference type="InterPro" id="IPR036291">
    <property type="entry name" value="NAD(P)-bd_dom_sf"/>
</dbReference>
<keyword evidence="2" id="KW-0521">NADP</keyword>
<proteinExistence type="inferred from homology"/>
<dbReference type="InterPro" id="IPR020904">
    <property type="entry name" value="Sc_DH/Rdtase_CS"/>
</dbReference>
<dbReference type="EMBL" id="MCGN01000002">
    <property type="protein sequence ID" value="ORZ00572.1"/>
    <property type="molecule type" value="Genomic_DNA"/>
</dbReference>
<dbReference type="PROSITE" id="PS00061">
    <property type="entry name" value="ADH_SHORT"/>
    <property type="match status" value="1"/>
</dbReference>
<dbReference type="PRINTS" id="PR00081">
    <property type="entry name" value="GDHRDH"/>
</dbReference>
<evidence type="ECO:0000256" key="1">
    <source>
        <dbReference type="ARBA" id="ARBA00006484"/>
    </source>
</evidence>
<keyword evidence="5" id="KW-1185">Reference proteome</keyword>
<dbReference type="OrthoDB" id="294295at2759"/>
<dbReference type="Proteomes" id="UP000242180">
    <property type="component" value="Unassembled WGS sequence"/>
</dbReference>
<reference evidence="4 5" key="1">
    <citation type="submission" date="2016-07" db="EMBL/GenBank/DDBJ databases">
        <title>Pervasive Adenine N6-methylation of Active Genes in Fungi.</title>
        <authorList>
            <consortium name="DOE Joint Genome Institute"/>
            <person name="Mondo S.J."/>
            <person name="Dannebaum R.O."/>
            <person name="Kuo R.C."/>
            <person name="Labutti K."/>
            <person name="Haridas S."/>
            <person name="Kuo A."/>
            <person name="Salamov A."/>
            <person name="Ahrendt S.R."/>
            <person name="Lipzen A."/>
            <person name="Sullivan W."/>
            <person name="Andreopoulos W.B."/>
            <person name="Clum A."/>
            <person name="Lindquist E."/>
            <person name="Daum C."/>
            <person name="Ramamoorthy G.K."/>
            <person name="Gryganskyi A."/>
            <person name="Culley D."/>
            <person name="Magnuson J.K."/>
            <person name="James T.Y."/>
            <person name="O'Malley M.A."/>
            <person name="Stajich J.E."/>
            <person name="Spatafora J.W."/>
            <person name="Visel A."/>
            <person name="Grigoriev I.V."/>
        </authorList>
    </citation>
    <scope>NUCLEOTIDE SEQUENCE [LARGE SCALE GENOMIC DNA]</scope>
    <source>
        <strain evidence="4 5">NRRL 2496</strain>
    </source>
</reference>
<dbReference type="PANTHER" id="PTHR42760:SF5">
    <property type="entry name" value="2-DEHYDRO-3-DEOXY-D-GLUCONATE 5-DEHYDROGENASE"/>
    <property type="match status" value="1"/>
</dbReference>
<gene>
    <name evidence="4" type="ORF">BCR43DRAFT_452600</name>
</gene>
<dbReference type="OMA" id="LFGVQCD"/>
<accession>A0A1X2HMQ9</accession>
<dbReference type="AlphaFoldDB" id="A0A1X2HMQ9"/>
<organism evidence="4 5">
    <name type="scientific">Syncephalastrum racemosum</name>
    <name type="common">Filamentous fungus</name>
    <dbReference type="NCBI Taxonomy" id="13706"/>
    <lineage>
        <taxon>Eukaryota</taxon>
        <taxon>Fungi</taxon>
        <taxon>Fungi incertae sedis</taxon>
        <taxon>Mucoromycota</taxon>
        <taxon>Mucoromycotina</taxon>
        <taxon>Mucoromycetes</taxon>
        <taxon>Mucorales</taxon>
        <taxon>Syncephalastraceae</taxon>
        <taxon>Syncephalastrum</taxon>
    </lineage>
</organism>
<comment type="similarity">
    <text evidence="1">Belongs to the short-chain dehydrogenases/reductases (SDR) family.</text>
</comment>
<dbReference type="PRINTS" id="PR00080">
    <property type="entry name" value="SDRFAMILY"/>
</dbReference>
<name>A0A1X2HMQ9_SYNRA</name>
<dbReference type="PANTHER" id="PTHR42760">
    <property type="entry name" value="SHORT-CHAIN DEHYDROGENASES/REDUCTASES FAMILY MEMBER"/>
    <property type="match status" value="1"/>
</dbReference>
<evidence type="ECO:0000256" key="3">
    <source>
        <dbReference type="ARBA" id="ARBA00023002"/>
    </source>
</evidence>
<sequence>MSDSSVLSLFSLQGRHAAISGCTRGIGRAMALALAEAGADVCLLQRDTSDTRLRDEIRALGRRAEIVQLDISNQSSVRTAISRVLETFSTLDILVNNAGIQKRYDAVDFPEDEWDSVIQANLKSVWTLSQEAGKHMTSRGSGKIITTASLMSFQGGVRVPAYAAAKAGVASLTKALANEWAKQGVNVNAIAPGYISTDLTQALIDDASRNRDILVRIPAGRWGSPDDFKGAVVYLASKASDYVHGEILAVDGGWLAR</sequence>
<dbReference type="Pfam" id="PF13561">
    <property type="entry name" value="adh_short_C2"/>
    <property type="match status" value="1"/>
</dbReference>
<dbReference type="FunFam" id="3.40.50.720:FF:000084">
    <property type="entry name" value="Short-chain dehydrogenase reductase"/>
    <property type="match status" value="1"/>
</dbReference>
<comment type="caution">
    <text evidence="4">The sequence shown here is derived from an EMBL/GenBank/DDBJ whole genome shotgun (WGS) entry which is preliminary data.</text>
</comment>
<protein>
    <submittedName>
        <fullName evidence="4">2-deoxy-D-gluconate 3-dehydrogenase</fullName>
    </submittedName>
</protein>
<dbReference type="InParanoid" id="A0A1X2HMQ9"/>
<evidence type="ECO:0000313" key="4">
    <source>
        <dbReference type="EMBL" id="ORZ00572.1"/>
    </source>
</evidence>
<dbReference type="STRING" id="13706.A0A1X2HMQ9"/>
<dbReference type="InterPro" id="IPR002347">
    <property type="entry name" value="SDR_fam"/>
</dbReference>
<dbReference type="Gene3D" id="3.40.50.720">
    <property type="entry name" value="NAD(P)-binding Rossmann-like Domain"/>
    <property type="match status" value="1"/>
</dbReference>
<dbReference type="SUPFAM" id="SSF51735">
    <property type="entry name" value="NAD(P)-binding Rossmann-fold domains"/>
    <property type="match status" value="1"/>
</dbReference>
<evidence type="ECO:0000313" key="5">
    <source>
        <dbReference type="Proteomes" id="UP000242180"/>
    </source>
</evidence>
<keyword evidence="3" id="KW-0560">Oxidoreductase</keyword>
<evidence type="ECO:0000256" key="2">
    <source>
        <dbReference type="ARBA" id="ARBA00022857"/>
    </source>
</evidence>
<dbReference type="GO" id="GO:0016616">
    <property type="term" value="F:oxidoreductase activity, acting on the CH-OH group of donors, NAD or NADP as acceptor"/>
    <property type="evidence" value="ECO:0007669"/>
    <property type="project" value="TreeGrafter"/>
</dbReference>